<dbReference type="RefSeq" id="WP_084068262.1">
    <property type="nucleotide sequence ID" value="NZ_FWXY01000007.1"/>
</dbReference>
<keyword evidence="3" id="KW-1185">Reference proteome</keyword>
<dbReference type="Proteomes" id="UP000192418">
    <property type="component" value="Unassembled WGS sequence"/>
</dbReference>
<dbReference type="GO" id="GO:0004497">
    <property type="term" value="F:monooxygenase activity"/>
    <property type="evidence" value="ECO:0007669"/>
    <property type="project" value="UniProtKB-KW"/>
</dbReference>
<dbReference type="SUPFAM" id="SSF54909">
    <property type="entry name" value="Dimeric alpha+beta barrel"/>
    <property type="match status" value="1"/>
</dbReference>
<accession>A0A1W2B717</accession>
<dbReference type="AlphaFoldDB" id="A0A1W2B717"/>
<proteinExistence type="predicted"/>
<feature type="domain" description="ABM" evidence="1">
    <location>
        <begin position="3"/>
        <end position="91"/>
    </location>
</feature>
<dbReference type="Gene3D" id="3.30.70.100">
    <property type="match status" value="1"/>
</dbReference>
<dbReference type="OrthoDB" id="5405645at2"/>
<evidence type="ECO:0000259" key="1">
    <source>
        <dbReference type="PROSITE" id="PS51725"/>
    </source>
</evidence>
<protein>
    <submittedName>
        <fullName evidence="2">Heme-degrading monooxygenase HmoA</fullName>
    </submittedName>
</protein>
<evidence type="ECO:0000313" key="2">
    <source>
        <dbReference type="EMBL" id="SMC68767.1"/>
    </source>
</evidence>
<name>A0A1W2B717_9BACT</name>
<dbReference type="Pfam" id="PF03992">
    <property type="entry name" value="ABM"/>
    <property type="match status" value="1"/>
</dbReference>
<reference evidence="2 3" key="1">
    <citation type="submission" date="2017-04" db="EMBL/GenBank/DDBJ databases">
        <authorList>
            <person name="Afonso C.L."/>
            <person name="Miller P.J."/>
            <person name="Scott M.A."/>
            <person name="Spackman E."/>
            <person name="Goraichik I."/>
            <person name="Dimitrov K.M."/>
            <person name="Suarez D.L."/>
            <person name="Swayne D.E."/>
        </authorList>
    </citation>
    <scope>NUCLEOTIDE SEQUENCE [LARGE SCALE GENOMIC DNA]</scope>
    <source>
        <strain evidence="2 3">DSM 3385</strain>
    </source>
</reference>
<dbReference type="InterPro" id="IPR011008">
    <property type="entry name" value="Dimeric_a/b-barrel"/>
</dbReference>
<dbReference type="EMBL" id="FWXY01000007">
    <property type="protein sequence ID" value="SMC68767.1"/>
    <property type="molecule type" value="Genomic_DNA"/>
</dbReference>
<organism evidence="2 3">
    <name type="scientific">Desulfocicer vacuolatum DSM 3385</name>
    <dbReference type="NCBI Taxonomy" id="1121400"/>
    <lineage>
        <taxon>Bacteria</taxon>
        <taxon>Pseudomonadati</taxon>
        <taxon>Thermodesulfobacteriota</taxon>
        <taxon>Desulfobacteria</taxon>
        <taxon>Desulfobacterales</taxon>
        <taxon>Desulfobacteraceae</taxon>
        <taxon>Desulfocicer</taxon>
    </lineage>
</organism>
<keyword evidence="2" id="KW-0503">Monooxygenase</keyword>
<dbReference type="PROSITE" id="PS51725">
    <property type="entry name" value="ABM"/>
    <property type="match status" value="1"/>
</dbReference>
<dbReference type="InterPro" id="IPR007138">
    <property type="entry name" value="ABM_dom"/>
</dbReference>
<sequence length="94" mass="11103">MTIKVLIKRNIPKTASNELNLIFMEMRSAAMKQPGYIGGETLRRVDVPEKSLIISRWQTLDDWTRWLVSDERKQCQDRIDALVDIETKYEVYEN</sequence>
<gene>
    <name evidence="2" type="ORF">SAMN02746065_10735</name>
</gene>
<keyword evidence="2" id="KW-0560">Oxidoreductase</keyword>
<evidence type="ECO:0000313" key="3">
    <source>
        <dbReference type="Proteomes" id="UP000192418"/>
    </source>
</evidence>
<dbReference type="STRING" id="1121400.SAMN02746065_10735"/>